<dbReference type="InterPro" id="IPR000396">
    <property type="entry name" value="Pdiesterase2"/>
</dbReference>
<evidence type="ECO:0000313" key="1">
    <source>
        <dbReference type="EMBL" id="AFA53072.1"/>
    </source>
</evidence>
<proteinExistence type="predicted"/>
<dbReference type="GO" id="GO:0004115">
    <property type="term" value="F:3',5'-cyclic-AMP phosphodiesterase activity"/>
    <property type="evidence" value="ECO:0007669"/>
    <property type="project" value="InterPro"/>
</dbReference>
<accession>H6V7K1</accession>
<name>H6V7K1_9MYCE</name>
<dbReference type="PRINTS" id="PR00388">
    <property type="entry name" value="PDIESTERASE2"/>
</dbReference>
<dbReference type="Pfam" id="PF02112">
    <property type="entry name" value="PDEase_II"/>
    <property type="match status" value="1"/>
</dbReference>
<dbReference type="PANTHER" id="PTHR28283">
    <property type="entry name" value="3',5'-CYCLIC-NUCLEOTIDE PHOSPHODIESTERASE 1"/>
    <property type="match status" value="1"/>
</dbReference>
<reference evidence="1" key="1">
    <citation type="submission" date="2011-09" db="EMBL/GenBank/DDBJ databases">
        <title>Evolution of long distance cAMP wave propagation by recruitment and adaptation of a non-selective phosphodiesterase and a matrix protein.</title>
        <authorList>
            <person name="Schaap P."/>
            <person name="Kawabe Y."/>
        </authorList>
    </citation>
    <scope>NUCLEOTIDE SEQUENCE</scope>
    <source>
        <strain evidence="1">AusKY-4</strain>
    </source>
</reference>
<dbReference type="GO" id="GO:0047555">
    <property type="term" value="F:3',5'-cyclic-GMP phosphodiesterase activity"/>
    <property type="evidence" value="ECO:0007669"/>
    <property type="project" value="TreeGrafter"/>
</dbReference>
<organism evidence="1">
    <name type="scientific">Hagiwaraea rhizopodium</name>
    <dbReference type="NCBI Taxonomy" id="361088"/>
    <lineage>
        <taxon>Eukaryota</taxon>
        <taxon>Amoebozoa</taxon>
        <taxon>Evosea</taxon>
        <taxon>Eumycetozoa</taxon>
        <taxon>Dictyostelia</taxon>
        <taxon>Dictyosteliales</taxon>
        <taxon>Raperosteliaceae</taxon>
        <taxon>Hagiwaraea</taxon>
    </lineage>
</organism>
<gene>
    <name evidence="1" type="primary">PdsA</name>
</gene>
<dbReference type="GO" id="GO:1902660">
    <property type="term" value="P:negative regulation of glucose mediated signaling pathway"/>
    <property type="evidence" value="ECO:0007669"/>
    <property type="project" value="TreeGrafter"/>
</dbReference>
<dbReference type="PANTHER" id="PTHR28283:SF1">
    <property type="entry name" value="3',5'-CYCLIC-NUCLEOTIDE PHOSPHODIESTERASE 1"/>
    <property type="match status" value="1"/>
</dbReference>
<dbReference type="GO" id="GO:0006198">
    <property type="term" value="P:cAMP catabolic process"/>
    <property type="evidence" value="ECO:0007669"/>
    <property type="project" value="InterPro"/>
</dbReference>
<feature type="non-terminal residue" evidence="1">
    <location>
        <position position="114"/>
    </location>
</feature>
<feature type="non-terminal residue" evidence="1">
    <location>
        <position position="1"/>
    </location>
</feature>
<sequence length="114" mass="12893">SSNSFPCDWKQRIYTVWNDVNITALQAIFIECSFPNATPDQLLYGHLRPKDLMGVLRDLVKQKSLADKQLPLKGIKLIIQHIKPTVSPSPLNLPAKRIIYKELTADNNLGLNII</sequence>
<protein>
    <submittedName>
        <fullName evidence="1">3'5' cyclic nucleotide phosphodiesterase</fullName>
    </submittedName>
</protein>
<dbReference type="EMBL" id="JN802179">
    <property type="protein sequence ID" value="AFA53072.1"/>
    <property type="molecule type" value="Genomic_DNA"/>
</dbReference>
<dbReference type="AlphaFoldDB" id="H6V7K1"/>